<organism evidence="5 6">
    <name type="scientific">Muricoccus nepalensis</name>
    <dbReference type="NCBI Taxonomy" id="1854500"/>
    <lineage>
        <taxon>Bacteria</taxon>
        <taxon>Pseudomonadati</taxon>
        <taxon>Pseudomonadota</taxon>
        <taxon>Alphaproteobacteria</taxon>
        <taxon>Acetobacterales</taxon>
        <taxon>Roseomonadaceae</taxon>
        <taxon>Muricoccus</taxon>
    </lineage>
</organism>
<keyword evidence="5" id="KW-0378">Hydrolase</keyword>
<dbReference type="InterPro" id="IPR000073">
    <property type="entry name" value="AB_hydrolase_1"/>
</dbReference>
<dbReference type="NCBIfam" id="NF005071">
    <property type="entry name" value="PRK06489.1"/>
    <property type="match status" value="1"/>
</dbReference>
<dbReference type="PIRSF" id="PIRSF000443">
    <property type="entry name" value="Homoser_Ac_trans"/>
    <property type="match status" value="1"/>
</dbReference>
<dbReference type="GO" id="GO:0009086">
    <property type="term" value="P:methionine biosynthetic process"/>
    <property type="evidence" value="ECO:0007669"/>
    <property type="project" value="TreeGrafter"/>
</dbReference>
<name>A0A502FWK3_9PROT</name>
<feature type="chain" id="PRO_5021198986" evidence="3">
    <location>
        <begin position="27"/>
        <end position="361"/>
    </location>
</feature>
<comment type="caution">
    <text evidence="5">The sequence shown here is derived from an EMBL/GenBank/DDBJ whole genome shotgun (WGS) entry which is preliminary data.</text>
</comment>
<reference evidence="5 6" key="1">
    <citation type="journal article" date="2019" name="Environ. Microbiol.">
        <title>Species interactions and distinct microbial communities in high Arctic permafrost affected cryosols are associated with the CH4 and CO2 gas fluxes.</title>
        <authorList>
            <person name="Altshuler I."/>
            <person name="Hamel J."/>
            <person name="Turney S."/>
            <person name="Magnuson E."/>
            <person name="Levesque R."/>
            <person name="Greer C."/>
            <person name="Whyte L.G."/>
        </authorList>
    </citation>
    <scope>NUCLEOTIDE SEQUENCE [LARGE SCALE GENOMIC DNA]</scope>
    <source>
        <strain evidence="5 6">S9.3B</strain>
    </source>
</reference>
<dbReference type="RefSeq" id="WP_140884583.1">
    <property type="nucleotide sequence ID" value="NZ_RCZP01000014.1"/>
</dbReference>
<dbReference type="InterPro" id="IPR029058">
    <property type="entry name" value="AB_hydrolase_fold"/>
</dbReference>
<proteinExistence type="predicted"/>
<dbReference type="GO" id="GO:0016787">
    <property type="term" value="F:hydrolase activity"/>
    <property type="evidence" value="ECO:0007669"/>
    <property type="project" value="UniProtKB-KW"/>
</dbReference>
<keyword evidence="1" id="KW-0808">Transferase</keyword>
<feature type="active site" evidence="2">
    <location>
        <position position="299"/>
    </location>
</feature>
<feature type="domain" description="AB hydrolase-1" evidence="4">
    <location>
        <begin position="67"/>
        <end position="326"/>
    </location>
</feature>
<feature type="signal peptide" evidence="3">
    <location>
        <begin position="1"/>
        <end position="26"/>
    </location>
</feature>
<keyword evidence="6" id="KW-1185">Reference proteome</keyword>
<dbReference type="SUPFAM" id="SSF53474">
    <property type="entry name" value="alpha/beta-Hydrolases"/>
    <property type="match status" value="1"/>
</dbReference>
<dbReference type="Proteomes" id="UP000317078">
    <property type="component" value="Unassembled WGS sequence"/>
</dbReference>
<feature type="active site" evidence="2">
    <location>
        <position position="333"/>
    </location>
</feature>
<evidence type="ECO:0000256" key="1">
    <source>
        <dbReference type="ARBA" id="ARBA00022679"/>
    </source>
</evidence>
<dbReference type="Pfam" id="PF00561">
    <property type="entry name" value="Abhydrolase_1"/>
    <property type="match status" value="1"/>
</dbReference>
<dbReference type="GO" id="GO:0004414">
    <property type="term" value="F:homoserine O-acetyltransferase activity"/>
    <property type="evidence" value="ECO:0007669"/>
    <property type="project" value="TreeGrafter"/>
</dbReference>
<evidence type="ECO:0000256" key="3">
    <source>
        <dbReference type="SAM" id="SignalP"/>
    </source>
</evidence>
<dbReference type="AlphaFoldDB" id="A0A502FWK3"/>
<dbReference type="GO" id="GO:0009092">
    <property type="term" value="P:homoserine metabolic process"/>
    <property type="evidence" value="ECO:0007669"/>
    <property type="project" value="TreeGrafter"/>
</dbReference>
<feature type="active site" description="Nucleophile" evidence="2">
    <location>
        <position position="158"/>
    </location>
</feature>
<evidence type="ECO:0000313" key="6">
    <source>
        <dbReference type="Proteomes" id="UP000317078"/>
    </source>
</evidence>
<evidence type="ECO:0000313" key="5">
    <source>
        <dbReference type="EMBL" id="TPG53819.1"/>
    </source>
</evidence>
<dbReference type="EMBL" id="RCZP01000014">
    <property type="protein sequence ID" value="TPG53819.1"/>
    <property type="molecule type" value="Genomic_DNA"/>
</dbReference>
<dbReference type="OrthoDB" id="9800754at2"/>
<accession>A0A502FWK3</accession>
<dbReference type="PANTHER" id="PTHR32268:SF11">
    <property type="entry name" value="HOMOSERINE O-ACETYLTRANSFERASE"/>
    <property type="match status" value="1"/>
</dbReference>
<dbReference type="Gene3D" id="3.40.50.1820">
    <property type="entry name" value="alpha/beta hydrolase"/>
    <property type="match status" value="1"/>
</dbReference>
<keyword evidence="3" id="KW-0732">Signal</keyword>
<dbReference type="InterPro" id="IPR008220">
    <property type="entry name" value="HAT_MetX-like"/>
</dbReference>
<evidence type="ECO:0000256" key="2">
    <source>
        <dbReference type="PIRSR" id="PIRSR000443-1"/>
    </source>
</evidence>
<dbReference type="PANTHER" id="PTHR32268">
    <property type="entry name" value="HOMOSERINE O-ACETYLTRANSFERASE"/>
    <property type="match status" value="1"/>
</dbReference>
<gene>
    <name evidence="5" type="ORF">EAH89_15360</name>
</gene>
<protein>
    <submittedName>
        <fullName evidence="5">Alpha/beta fold hydrolase</fullName>
    </submittedName>
</protein>
<evidence type="ECO:0000259" key="4">
    <source>
        <dbReference type="Pfam" id="PF00561"/>
    </source>
</evidence>
<sequence length="361" mass="39197">MTWPILARRAALLSGLAALAAPAALAADPPAPRRASWTARDFRFHTGETMPELRLHYTTIGDPSGLPVLVLHGTAGSARSLITPGFAGVLFGPGQPLDASRYFIILPDALGAGDSAKPSDGMRAAFPRYNYADMVQAQYRLVTEGLGIRHLRVVLGNSMGGMHAWVWAVTHPDFMDAVVPLASQPTEMSSRNWMLRRLLVESIRQDPAYRDGNYTEQPASLHLANVFYSTATNGGTLNYQATVPTRAAADQLVERRLAAPAPLDANDFVYQWDASRDYNPAPQLERIRARVLAVNAADDERNPPETGVMQAAMARIPGARFHLIPASEETAGHGTTGNARFWSEELRAFLEGLPPPRAVAQ</sequence>